<evidence type="ECO:0008006" key="4">
    <source>
        <dbReference type="Google" id="ProtNLM"/>
    </source>
</evidence>
<dbReference type="EMBL" id="CP042306">
    <property type="protein sequence ID" value="QDZ07236.1"/>
    <property type="molecule type" value="Genomic_DNA"/>
</dbReference>
<gene>
    <name evidence="2" type="ORF">FPZ24_06865</name>
</gene>
<dbReference type="OrthoDB" id="7218943at2"/>
<sequence>MRLLLSVLLLVPGLAVAQDAKPQDDIVVRAQREKARKEAATFVTNISRSTDGQLARYHQPVCVAVIGGLPPEHVAIVEARIREVAAAAGIAIAKKTPCTANFIVAIAVNGSDLVKDMAKARPDWLTGLSSSDIKVLTTPGPARAWSITSLRNESGEMLSSPRMSDAFTSILPQGRSALENGGTTRSQAEIDAPSLRVQSSSIVARPNRQDIEASFVVIDRPAIVGLSLRQIADYAAMRGLGHTRPPAPGGPIETILTVLDGAGTPPRALTDSDAAYLKALYSTDGRRAAVTERNAIARRIADGK</sequence>
<feature type="signal peptide" evidence="1">
    <location>
        <begin position="1"/>
        <end position="17"/>
    </location>
</feature>
<reference evidence="2 3" key="1">
    <citation type="submission" date="2019-07" db="EMBL/GenBank/DDBJ databases">
        <title>Full genome sequence of Sphingomonas sp. 4R-6-7(HKS19).</title>
        <authorList>
            <person name="Im W.-T."/>
        </authorList>
    </citation>
    <scope>NUCLEOTIDE SEQUENCE [LARGE SCALE GENOMIC DNA]</scope>
    <source>
        <strain evidence="2 3">HKS19</strain>
    </source>
</reference>
<keyword evidence="3" id="KW-1185">Reference proteome</keyword>
<protein>
    <recommendedName>
        <fullName evidence="4">DUF2927 domain-containing protein</fullName>
    </recommendedName>
</protein>
<keyword evidence="1" id="KW-0732">Signal</keyword>
<accession>A0A5B8LH50</accession>
<evidence type="ECO:0000313" key="2">
    <source>
        <dbReference type="EMBL" id="QDZ07236.1"/>
    </source>
</evidence>
<dbReference type="Proteomes" id="UP000315673">
    <property type="component" value="Chromosome"/>
</dbReference>
<evidence type="ECO:0000256" key="1">
    <source>
        <dbReference type="SAM" id="SignalP"/>
    </source>
</evidence>
<organism evidence="2 3">
    <name type="scientific">Sphingomonas panacisoli</name>
    <dbReference type="NCBI Taxonomy" id="1813879"/>
    <lineage>
        <taxon>Bacteria</taxon>
        <taxon>Pseudomonadati</taxon>
        <taxon>Pseudomonadota</taxon>
        <taxon>Alphaproteobacteria</taxon>
        <taxon>Sphingomonadales</taxon>
        <taxon>Sphingomonadaceae</taxon>
        <taxon>Sphingomonas</taxon>
    </lineage>
</organism>
<dbReference type="RefSeq" id="WP_146570468.1">
    <property type="nucleotide sequence ID" value="NZ_CP042306.1"/>
</dbReference>
<dbReference type="AlphaFoldDB" id="A0A5B8LH50"/>
<dbReference type="KEGG" id="spai:FPZ24_06865"/>
<evidence type="ECO:0000313" key="3">
    <source>
        <dbReference type="Proteomes" id="UP000315673"/>
    </source>
</evidence>
<feature type="chain" id="PRO_5022866063" description="DUF2927 domain-containing protein" evidence="1">
    <location>
        <begin position="18"/>
        <end position="304"/>
    </location>
</feature>
<name>A0A5B8LH50_9SPHN</name>
<proteinExistence type="predicted"/>